<comment type="caution">
    <text evidence="1">The sequence shown here is derived from an EMBL/GenBank/DDBJ whole genome shotgun (WGS) entry which is preliminary data.</text>
</comment>
<gene>
    <name evidence="1" type="ORF">OIU74_001145</name>
</gene>
<name>A0A9Q1AMQ2_9ROSI</name>
<evidence type="ECO:0000313" key="2">
    <source>
        <dbReference type="Proteomes" id="UP001151752"/>
    </source>
</evidence>
<protein>
    <submittedName>
        <fullName evidence="1">Uncharacterized protein</fullName>
    </submittedName>
</protein>
<accession>A0A9Q1AMQ2</accession>
<organism evidence="1 2">
    <name type="scientific">Salix koriyanagi</name>
    <dbReference type="NCBI Taxonomy" id="2511006"/>
    <lineage>
        <taxon>Eukaryota</taxon>
        <taxon>Viridiplantae</taxon>
        <taxon>Streptophyta</taxon>
        <taxon>Embryophyta</taxon>
        <taxon>Tracheophyta</taxon>
        <taxon>Spermatophyta</taxon>
        <taxon>Magnoliopsida</taxon>
        <taxon>eudicotyledons</taxon>
        <taxon>Gunneridae</taxon>
        <taxon>Pentapetalae</taxon>
        <taxon>rosids</taxon>
        <taxon>fabids</taxon>
        <taxon>Malpighiales</taxon>
        <taxon>Salicaceae</taxon>
        <taxon>Saliceae</taxon>
        <taxon>Salix</taxon>
    </lineage>
</organism>
<proteinExistence type="predicted"/>
<dbReference type="EMBL" id="JAPFFM010000001">
    <property type="protein sequence ID" value="KAJ6777105.1"/>
    <property type="molecule type" value="Genomic_DNA"/>
</dbReference>
<sequence>MVFDYSRERERGIRNQMLLVSFTKLRRVTPFLSRGNQLPPFSSCSHERFTWNFTTFPFFEILDIQTRRDVLPLRITKQI</sequence>
<evidence type="ECO:0000313" key="1">
    <source>
        <dbReference type="EMBL" id="KAJ6777105.1"/>
    </source>
</evidence>
<reference evidence="1" key="1">
    <citation type="submission" date="2022-11" db="EMBL/GenBank/DDBJ databases">
        <authorList>
            <person name="Hyden B.L."/>
            <person name="Feng K."/>
            <person name="Yates T."/>
            <person name="Jawdy S."/>
            <person name="Smart L.B."/>
            <person name="Muchero W."/>
        </authorList>
    </citation>
    <scope>NUCLEOTIDE SEQUENCE</scope>
    <source>
        <tissue evidence="1">Shoot tip</tissue>
    </source>
</reference>
<reference evidence="1" key="2">
    <citation type="journal article" date="2023" name="Int. J. Mol. Sci.">
        <title>De Novo Assembly and Annotation of 11 Diverse Shrub Willow (Salix) Genomes Reveals Novel Gene Organization in Sex-Linked Regions.</title>
        <authorList>
            <person name="Hyden B."/>
            <person name="Feng K."/>
            <person name="Yates T.B."/>
            <person name="Jawdy S."/>
            <person name="Cereghino C."/>
            <person name="Smart L.B."/>
            <person name="Muchero W."/>
        </authorList>
    </citation>
    <scope>NUCLEOTIDE SEQUENCE</scope>
    <source>
        <tissue evidence="1">Shoot tip</tissue>
    </source>
</reference>
<dbReference type="Proteomes" id="UP001151752">
    <property type="component" value="Chromosome 16"/>
</dbReference>
<dbReference type="AlphaFoldDB" id="A0A9Q1AMQ2"/>
<keyword evidence="2" id="KW-1185">Reference proteome</keyword>